<gene>
    <name evidence="7" type="ORF">DF200_00115</name>
</gene>
<dbReference type="Gene3D" id="3.40.50.10860">
    <property type="entry name" value="Leucine Dehydrogenase, chain A, domain 1"/>
    <property type="match status" value="1"/>
</dbReference>
<dbReference type="SUPFAM" id="SSF51735">
    <property type="entry name" value="NAD(P)-binding Rossmann-fold domains"/>
    <property type="match status" value="1"/>
</dbReference>
<evidence type="ECO:0000313" key="7">
    <source>
        <dbReference type="EMBL" id="PWG60685.1"/>
    </source>
</evidence>
<comment type="pathway">
    <text evidence="1">Metabolic intermediate biosynthesis; chorismate biosynthesis; chorismate from D-erythrose 4-phosphate and phosphoenolpyruvate: step 4/7.</text>
</comment>
<evidence type="ECO:0000313" key="8">
    <source>
        <dbReference type="Proteomes" id="UP000245753"/>
    </source>
</evidence>
<dbReference type="InterPro" id="IPR006151">
    <property type="entry name" value="Shikm_DH/Glu-tRNA_Rdtase"/>
</dbReference>
<dbReference type="UniPathway" id="UPA00053">
    <property type="reaction ID" value="UER00087"/>
</dbReference>
<dbReference type="Gene3D" id="3.40.50.720">
    <property type="entry name" value="NAD(P)-binding Rossmann-like Domain"/>
    <property type="match status" value="1"/>
</dbReference>
<dbReference type="GO" id="GO:0050661">
    <property type="term" value="F:NADP binding"/>
    <property type="evidence" value="ECO:0007669"/>
    <property type="project" value="TreeGrafter"/>
</dbReference>
<name>A0A2U2MV22_9BIFI</name>
<dbReference type="InterPro" id="IPR046346">
    <property type="entry name" value="Aminoacid_DH-like_N_sf"/>
</dbReference>
<evidence type="ECO:0000256" key="2">
    <source>
        <dbReference type="ARBA" id="ARBA00012962"/>
    </source>
</evidence>
<dbReference type="GO" id="GO:0019632">
    <property type="term" value="P:shikimate metabolic process"/>
    <property type="evidence" value="ECO:0007669"/>
    <property type="project" value="TreeGrafter"/>
</dbReference>
<dbReference type="PANTHER" id="PTHR21089">
    <property type="entry name" value="SHIKIMATE DEHYDROGENASE"/>
    <property type="match status" value="1"/>
</dbReference>
<dbReference type="PANTHER" id="PTHR21089:SF1">
    <property type="entry name" value="BIFUNCTIONAL 3-DEHYDROQUINATE DEHYDRATASE_SHIKIMATE DEHYDROGENASE, CHLOROPLASTIC"/>
    <property type="match status" value="1"/>
</dbReference>
<comment type="caution">
    <text evidence="7">The sequence shown here is derived from an EMBL/GenBank/DDBJ whole genome shotgun (WGS) entry which is preliminary data.</text>
</comment>
<dbReference type="GO" id="GO:0005829">
    <property type="term" value="C:cytosol"/>
    <property type="evidence" value="ECO:0007669"/>
    <property type="project" value="TreeGrafter"/>
</dbReference>
<dbReference type="Proteomes" id="UP000245753">
    <property type="component" value="Unassembled WGS sequence"/>
</dbReference>
<keyword evidence="8" id="KW-1185">Reference proteome</keyword>
<evidence type="ECO:0000259" key="6">
    <source>
        <dbReference type="Pfam" id="PF08501"/>
    </source>
</evidence>
<protein>
    <recommendedName>
        <fullName evidence="2">shikimate dehydrogenase (NADP(+))</fullName>
        <ecNumber evidence="2">1.1.1.25</ecNumber>
    </recommendedName>
</protein>
<evidence type="ECO:0000256" key="3">
    <source>
        <dbReference type="ARBA" id="ARBA00023141"/>
    </source>
</evidence>
<evidence type="ECO:0000259" key="5">
    <source>
        <dbReference type="Pfam" id="PF01488"/>
    </source>
</evidence>
<dbReference type="InterPro" id="IPR022893">
    <property type="entry name" value="Shikimate_DH_fam"/>
</dbReference>
<dbReference type="Pfam" id="PF01488">
    <property type="entry name" value="Shikimate_DH"/>
    <property type="match status" value="1"/>
</dbReference>
<dbReference type="GO" id="GO:0009423">
    <property type="term" value="P:chorismate biosynthetic process"/>
    <property type="evidence" value="ECO:0007669"/>
    <property type="project" value="UniProtKB-UniPathway"/>
</dbReference>
<dbReference type="CDD" id="cd01065">
    <property type="entry name" value="NAD_bind_Shikimate_DH"/>
    <property type="match status" value="1"/>
</dbReference>
<evidence type="ECO:0000256" key="4">
    <source>
        <dbReference type="ARBA" id="ARBA00049442"/>
    </source>
</evidence>
<dbReference type="InterPro" id="IPR013708">
    <property type="entry name" value="Shikimate_DH-bd_N"/>
</dbReference>
<dbReference type="EC" id="1.1.1.25" evidence="2"/>
<accession>A0A2U2MV22</accession>
<dbReference type="EMBL" id="QFFN01000001">
    <property type="protein sequence ID" value="PWG60685.1"/>
    <property type="molecule type" value="Genomic_DNA"/>
</dbReference>
<feature type="domain" description="Quinate/shikimate 5-dehydrogenase/glutamyl-tRNA reductase" evidence="5">
    <location>
        <begin position="139"/>
        <end position="223"/>
    </location>
</feature>
<keyword evidence="3" id="KW-0028">Amino-acid biosynthesis</keyword>
<keyword evidence="3" id="KW-0057">Aromatic amino acid biosynthesis</keyword>
<comment type="catalytic activity">
    <reaction evidence="4">
        <text>shikimate + NADP(+) = 3-dehydroshikimate + NADPH + H(+)</text>
        <dbReference type="Rhea" id="RHEA:17737"/>
        <dbReference type="ChEBI" id="CHEBI:15378"/>
        <dbReference type="ChEBI" id="CHEBI:16630"/>
        <dbReference type="ChEBI" id="CHEBI:36208"/>
        <dbReference type="ChEBI" id="CHEBI:57783"/>
        <dbReference type="ChEBI" id="CHEBI:58349"/>
        <dbReference type="EC" id="1.1.1.25"/>
    </reaction>
</comment>
<dbReference type="Pfam" id="PF08501">
    <property type="entry name" value="Shikimate_dh_N"/>
    <property type="match status" value="1"/>
</dbReference>
<organism evidence="7 8">
    <name type="scientific">Bifidobacterium catulorum</name>
    <dbReference type="NCBI Taxonomy" id="1630173"/>
    <lineage>
        <taxon>Bacteria</taxon>
        <taxon>Bacillati</taxon>
        <taxon>Actinomycetota</taxon>
        <taxon>Actinomycetes</taxon>
        <taxon>Bifidobacteriales</taxon>
        <taxon>Bifidobacteriaceae</taxon>
        <taxon>Bifidobacterium</taxon>
    </lineage>
</organism>
<sequence length="297" mass="31798">MTDIRNRAAVLGKPISHSLSPLIHNTAYRAMGLDDWFYDSHEVDESSLADFISELDSSWHGLSLTMPLKKAIMPMGEPSNRWAEKLDVANTAIFDWSRGGGTPVIRLYNTDVAGINLALTNAIAHDGRRVPDAIAGNGMVIGSGSTAVSAIAALSTMQIQHVTIAARRPEKAHALAPVAQGFGMSVDVIAMRQIAEAVQDMRIIVSTIPSHAADPTAMSLTRLSAGSAPGVLLDVVYAPRPSELIRAWRSLGGLAIGGEEMLLYQAIPQIVYMTGTDFDDLPSNLDSTIRTALEEVL</sequence>
<proteinExistence type="predicted"/>
<dbReference type="SUPFAM" id="SSF53223">
    <property type="entry name" value="Aminoacid dehydrogenase-like, N-terminal domain"/>
    <property type="match status" value="1"/>
</dbReference>
<dbReference type="GO" id="GO:0009073">
    <property type="term" value="P:aromatic amino acid family biosynthetic process"/>
    <property type="evidence" value="ECO:0007669"/>
    <property type="project" value="UniProtKB-KW"/>
</dbReference>
<feature type="domain" description="Shikimate dehydrogenase substrate binding N-terminal" evidence="6">
    <location>
        <begin position="10"/>
        <end position="91"/>
    </location>
</feature>
<reference evidence="7 8" key="1">
    <citation type="journal article" date="2018" name="Int. J. Syst. Evol. Microbiol.">
        <title>Bifidobacterium catulorum sp. nov., a novel taxon from the faeces of the baby common marmoset (Callithrix jacchus).</title>
        <authorList>
            <person name="Modesto M."/>
            <person name="Michelini S."/>
            <person name="Oki K."/>
            <person name="Biavati B."/>
            <person name="Watanabe K."/>
            <person name="Mattarelli P."/>
        </authorList>
    </citation>
    <scope>NUCLEOTIDE SEQUENCE [LARGE SCALE GENOMIC DNA]</scope>
    <source>
        <strain evidence="7 8">MRM 8.19</strain>
    </source>
</reference>
<dbReference type="AlphaFoldDB" id="A0A2U2MV22"/>
<dbReference type="OrthoDB" id="9776868at2"/>
<dbReference type="RefSeq" id="WP_109136281.1">
    <property type="nucleotide sequence ID" value="NZ_QFFN01000001.1"/>
</dbReference>
<evidence type="ECO:0000256" key="1">
    <source>
        <dbReference type="ARBA" id="ARBA00004871"/>
    </source>
</evidence>
<dbReference type="InterPro" id="IPR036291">
    <property type="entry name" value="NAD(P)-bd_dom_sf"/>
</dbReference>
<dbReference type="NCBIfam" id="NF001311">
    <property type="entry name" value="PRK00258.1-3"/>
    <property type="match status" value="1"/>
</dbReference>
<dbReference type="GO" id="GO:0004764">
    <property type="term" value="F:shikimate 3-dehydrogenase (NADP+) activity"/>
    <property type="evidence" value="ECO:0007669"/>
    <property type="project" value="UniProtKB-EC"/>
</dbReference>